<evidence type="ECO:0000256" key="1">
    <source>
        <dbReference type="ARBA" id="ARBA00023235"/>
    </source>
</evidence>
<reference evidence="7 8" key="1">
    <citation type="submission" date="2016-10" db="EMBL/GenBank/DDBJ databases">
        <authorList>
            <person name="de Groot N.N."/>
        </authorList>
    </citation>
    <scope>NUCLEOTIDE SEQUENCE [LARGE SCALE GENOMIC DNA]</scope>
    <source>
        <strain evidence="7 8">ATCC 35022</strain>
    </source>
</reference>
<feature type="domain" description="UDP-N-acetylglucosamine 2-epimerase" evidence="6">
    <location>
        <begin position="23"/>
        <end position="368"/>
    </location>
</feature>
<dbReference type="CDD" id="cd03786">
    <property type="entry name" value="GTB_UDP-GlcNAc_2-Epimerase"/>
    <property type="match status" value="1"/>
</dbReference>
<evidence type="ECO:0000256" key="3">
    <source>
        <dbReference type="ARBA" id="ARBA00038209"/>
    </source>
</evidence>
<dbReference type="AlphaFoldDB" id="A0A1G6CVL0"/>
<proteinExistence type="inferred from homology"/>
<dbReference type="OrthoDB" id="9803238at2"/>
<evidence type="ECO:0000313" key="8">
    <source>
        <dbReference type="Proteomes" id="UP000199071"/>
    </source>
</evidence>
<dbReference type="SUPFAM" id="SSF53756">
    <property type="entry name" value="UDP-Glycosyltransferase/glycogen phosphorylase"/>
    <property type="match status" value="1"/>
</dbReference>
<dbReference type="InterPro" id="IPR029767">
    <property type="entry name" value="WecB-like"/>
</dbReference>
<dbReference type="NCBIfam" id="TIGR00236">
    <property type="entry name" value="wecB"/>
    <property type="match status" value="1"/>
</dbReference>
<comment type="catalytic activity">
    <reaction evidence="2">
        <text>UDP-N-acetyl-alpha-D-glucosamine = UDP-N-acetyl-alpha-D-mannosamine</text>
        <dbReference type="Rhea" id="RHEA:17213"/>
        <dbReference type="ChEBI" id="CHEBI:57705"/>
        <dbReference type="ChEBI" id="CHEBI:68623"/>
        <dbReference type="EC" id="5.1.3.14"/>
    </reaction>
</comment>
<evidence type="ECO:0000256" key="4">
    <source>
        <dbReference type="ARBA" id="ARBA00038858"/>
    </source>
</evidence>
<dbReference type="Gene3D" id="3.40.50.2000">
    <property type="entry name" value="Glycogen Phosphorylase B"/>
    <property type="match status" value="2"/>
</dbReference>
<evidence type="ECO:0000256" key="5">
    <source>
        <dbReference type="RuleBase" id="RU003513"/>
    </source>
</evidence>
<dbReference type="EMBL" id="FMXQ01000005">
    <property type="protein sequence ID" value="SDB36862.1"/>
    <property type="molecule type" value="Genomic_DNA"/>
</dbReference>
<comment type="similarity">
    <text evidence="3 5">Belongs to the UDP-N-acetylglucosamine 2-epimerase family.</text>
</comment>
<evidence type="ECO:0000259" key="6">
    <source>
        <dbReference type="Pfam" id="PF02350"/>
    </source>
</evidence>
<dbReference type="Pfam" id="PF02350">
    <property type="entry name" value="Epimerase_2"/>
    <property type="match status" value="1"/>
</dbReference>
<dbReference type="PANTHER" id="PTHR43174">
    <property type="entry name" value="UDP-N-ACETYLGLUCOSAMINE 2-EPIMERASE"/>
    <property type="match status" value="1"/>
</dbReference>
<evidence type="ECO:0000313" key="7">
    <source>
        <dbReference type="EMBL" id="SDB36862.1"/>
    </source>
</evidence>
<dbReference type="STRING" id="665467.SAMN02982931_02803"/>
<accession>A0A1G6CVL0</accession>
<sequence length="369" mass="39719">MSRILVVFGTRPEAIKLCPVVSELRKSVGVDVRVCVTGQHRELLDQVLRISGITPDIDLDLMRHDQSLDRLTAAVLEELGPVLERECPDCVVVQGDTASAMAASLAAYYHKIPVAHVEAGLRSGDIHEPWPEEVARRVISAIASYHFAPTRRAAAALLREGVSENTIFVTGNTVVDALLAARATLARDPGLVASLAPLVDKFADKRILLVTCHRRQTFGIGVEKIAHALLELASRGDIGIVFPVHPNPNIRDGMDRKLSGHSSIALIEPQDYLHFVRLLELAYLILTDSGGVQEEAPVFGKPVLVMRDATERMESIDAGSARLVGTSTDAIVSTASLLLDDADAYSAMANTYSPFGDGLAAQRIAAVLS</sequence>
<gene>
    <name evidence="7" type="ORF">SAMN02982931_02803</name>
</gene>
<dbReference type="Proteomes" id="UP000199071">
    <property type="component" value="Unassembled WGS sequence"/>
</dbReference>
<name>A0A1G6CVL0_9HYPH</name>
<organism evidence="7 8">
    <name type="scientific">Bauldia litoralis</name>
    <dbReference type="NCBI Taxonomy" id="665467"/>
    <lineage>
        <taxon>Bacteria</taxon>
        <taxon>Pseudomonadati</taxon>
        <taxon>Pseudomonadota</taxon>
        <taxon>Alphaproteobacteria</taxon>
        <taxon>Hyphomicrobiales</taxon>
        <taxon>Kaistiaceae</taxon>
        <taxon>Bauldia</taxon>
    </lineage>
</organism>
<protein>
    <recommendedName>
        <fullName evidence="4">UDP-N-acetylglucosamine 2-epimerase (non-hydrolyzing)</fullName>
        <ecNumber evidence="4">5.1.3.14</ecNumber>
    </recommendedName>
</protein>
<dbReference type="InterPro" id="IPR003331">
    <property type="entry name" value="UDP_GlcNAc_Epimerase_2_dom"/>
</dbReference>
<keyword evidence="1 5" id="KW-0413">Isomerase</keyword>
<keyword evidence="8" id="KW-1185">Reference proteome</keyword>
<dbReference type="GO" id="GO:0008761">
    <property type="term" value="F:UDP-N-acetylglucosamine 2-epimerase activity"/>
    <property type="evidence" value="ECO:0007669"/>
    <property type="project" value="UniProtKB-EC"/>
</dbReference>
<dbReference type="PANTHER" id="PTHR43174:SF2">
    <property type="entry name" value="UDP-N-ACETYLGLUCOSAMINE 2-EPIMERASE"/>
    <property type="match status" value="1"/>
</dbReference>
<dbReference type="RefSeq" id="WP_090877054.1">
    <property type="nucleotide sequence ID" value="NZ_FMXQ01000005.1"/>
</dbReference>
<dbReference type="EC" id="5.1.3.14" evidence="4"/>
<evidence type="ECO:0000256" key="2">
    <source>
        <dbReference type="ARBA" id="ARBA00036080"/>
    </source>
</evidence>